<evidence type="ECO:0000313" key="3">
    <source>
        <dbReference type="Proteomes" id="UP000009027"/>
    </source>
</evidence>
<accession>F9WPS7</accession>
<feature type="non-terminal residue" evidence="2">
    <location>
        <position position="389"/>
    </location>
</feature>
<organism evidence="2 3">
    <name type="scientific">Trypanosoma vivax (strain Y486)</name>
    <dbReference type="NCBI Taxonomy" id="1055687"/>
    <lineage>
        <taxon>Eukaryota</taxon>
        <taxon>Discoba</taxon>
        <taxon>Euglenozoa</taxon>
        <taxon>Kinetoplastea</taxon>
        <taxon>Metakinetoplastina</taxon>
        <taxon>Trypanosomatida</taxon>
        <taxon>Trypanosomatidae</taxon>
        <taxon>Trypanosoma</taxon>
        <taxon>Duttonella</taxon>
    </lineage>
</organism>
<keyword evidence="3" id="KW-1185">Reference proteome</keyword>
<protein>
    <submittedName>
        <fullName evidence="2">Uncharacterized protein</fullName>
    </submittedName>
</protein>
<reference evidence="2 3" key="1">
    <citation type="journal article" date="2012" name="Proc. Natl. Acad. Sci. U.S.A.">
        <title>Antigenic diversity is generated by distinct evolutionary mechanisms in African trypanosome species.</title>
        <authorList>
            <person name="Jackson A.P."/>
            <person name="Berry A."/>
            <person name="Aslett M."/>
            <person name="Allison H.C."/>
            <person name="Burton P."/>
            <person name="Vavrova-Anderson J."/>
            <person name="Brown R."/>
            <person name="Browne H."/>
            <person name="Corton N."/>
            <person name="Hauser H."/>
            <person name="Gamble J."/>
            <person name="Gilderthorp R."/>
            <person name="Marcello L."/>
            <person name="McQuillan J."/>
            <person name="Otto T.D."/>
            <person name="Quail M.A."/>
            <person name="Sanders M.J."/>
            <person name="van Tonder A."/>
            <person name="Ginger M.L."/>
            <person name="Field M.C."/>
            <person name="Barry J.D."/>
            <person name="Hertz-Fowler C."/>
            <person name="Berriman M."/>
        </authorList>
    </citation>
    <scope>NUCLEOTIDE SEQUENCE</scope>
    <source>
        <strain evidence="2 3">Y486</strain>
    </source>
</reference>
<feature type="signal peptide" evidence="1">
    <location>
        <begin position="1"/>
        <end position="22"/>
    </location>
</feature>
<keyword evidence="1" id="KW-0732">Signal</keyword>
<sequence>MRRGILAAICAVFVLAASKSHATSSKGLSEKDAKKVCLLGKALERASDIARKTVTQAATQLKERHTKAQDIAARLAALDNINASQLGAEGEEVLRALRQAKIAATTDVLTLTDALVEASACAKEFARNAASVMQFVQIAGSLAIKNSAGNNAKPCLNNGATSQGTSPGAKAKNIATVIAAVCTEVATQLSNITTADAIAEKFEASNFDTHFGKLATSSEAYGQKITTTTSQEGCPLFSRYANSIEAAALWITESEAQGTGGKGNGQGASGADAKATLGTFYTVIASTSSDDDGTIATQKDASAAKEARAHAPTLAAFLTAKDVPELEETPAQLATRLKSAATNVTATTKKTQQDTEATQKLASRADTLIQRLKANARTEGTGDATNTEA</sequence>
<proteinExistence type="predicted"/>
<dbReference type="VEuPathDB" id="TriTrypDB:TvY486_0022520"/>
<dbReference type="EMBL" id="CAEX01003681">
    <property type="protein sequence ID" value="CCD19554.1"/>
    <property type="molecule type" value="Genomic_DNA"/>
</dbReference>
<name>F9WPS7_TRYVY</name>
<feature type="chain" id="PRO_5003389424" evidence="1">
    <location>
        <begin position="23"/>
        <end position="389"/>
    </location>
</feature>
<evidence type="ECO:0000256" key="1">
    <source>
        <dbReference type="SAM" id="SignalP"/>
    </source>
</evidence>
<evidence type="ECO:0000313" key="2">
    <source>
        <dbReference type="EMBL" id="CCD19554.1"/>
    </source>
</evidence>
<dbReference type="AlphaFoldDB" id="F9WPS7"/>
<dbReference type="Proteomes" id="UP000009027">
    <property type="component" value="Unassembled WGS sequence"/>
</dbReference>
<gene>
    <name evidence="2" type="ORF">TvY486_0022520</name>
</gene>